<dbReference type="Gene3D" id="3.30.720.110">
    <property type="match status" value="1"/>
</dbReference>
<keyword evidence="2" id="KW-0223">Dioxygenase</keyword>
<dbReference type="InterPro" id="IPR037523">
    <property type="entry name" value="VOC_core"/>
</dbReference>
<accession>A4T8S7</accession>
<reference evidence="2" key="2">
    <citation type="journal article" date="2013" name="PLoS ONE">
        <title>A Gene Expression Study of the Activities of Aromatic Ring-Cleavage Dioxygenases in Mycobacterium gilvum PYR-GCK to Changes in Salinity and pH during Pyrene Degradation.</title>
        <authorList>
            <person name="Badejo A.C."/>
            <person name="Badejo A.O."/>
            <person name="Shin K.H."/>
            <person name="Chai Y.G."/>
        </authorList>
    </citation>
    <scope>NUCLEOTIDE SEQUENCE [LARGE SCALE GENOMIC DNA]</scope>
    <source>
        <strain evidence="2">PYR-GCK</strain>
    </source>
</reference>
<evidence type="ECO:0000313" key="2">
    <source>
        <dbReference type="EMBL" id="ABP44718.1"/>
    </source>
</evidence>
<dbReference type="InterPro" id="IPR029068">
    <property type="entry name" value="Glyas_Bleomycin-R_OHBP_Dase"/>
</dbReference>
<dbReference type="HOGENOM" id="CLU_046006_11_2_11"/>
<dbReference type="eggNOG" id="COG2764">
    <property type="taxonomic scope" value="Bacteria"/>
</dbReference>
<dbReference type="PROSITE" id="PS51819">
    <property type="entry name" value="VOC"/>
    <property type="match status" value="1"/>
</dbReference>
<dbReference type="Gene3D" id="3.30.720.120">
    <property type="match status" value="1"/>
</dbReference>
<proteinExistence type="predicted"/>
<feature type="domain" description="VOC" evidence="1">
    <location>
        <begin position="9"/>
        <end position="135"/>
    </location>
</feature>
<gene>
    <name evidence="2" type="ordered locus">Mflv_2240</name>
</gene>
<dbReference type="CDD" id="cd07246">
    <property type="entry name" value="VOC_like"/>
    <property type="match status" value="1"/>
</dbReference>
<dbReference type="AlphaFoldDB" id="A4T8S7"/>
<dbReference type="Pfam" id="PF00903">
    <property type="entry name" value="Glyoxalase"/>
    <property type="match status" value="1"/>
</dbReference>
<name>A4T8S7_MYCGI</name>
<reference evidence="2" key="1">
    <citation type="submission" date="2007-04" db="EMBL/GenBank/DDBJ databases">
        <authorList>
            <consortium name="US DOE Joint Genome Institute"/>
            <person name="Copeland A."/>
            <person name="Lucas S."/>
            <person name="Lapidus A."/>
            <person name="Barry K."/>
            <person name="Detter J.C."/>
            <person name="Glavina del Rio T."/>
            <person name="Hammon N."/>
            <person name="Israni S."/>
            <person name="Dalin E."/>
            <person name="Tice H."/>
            <person name="Pitluck S."/>
            <person name="Chain P."/>
            <person name="Malfatti S."/>
            <person name="Shin M."/>
            <person name="Vergez L."/>
            <person name="Schmutz J."/>
            <person name="Larimer F."/>
            <person name="Land M."/>
            <person name="Hauser L."/>
            <person name="Kyrpides N."/>
            <person name="Mikhailova N."/>
            <person name="Miller C."/>
            <person name="Richardson P."/>
        </authorList>
    </citation>
    <scope>NUCLEOTIDE SEQUENCE</scope>
    <source>
        <strain evidence="2">PYR-GCK</strain>
    </source>
</reference>
<dbReference type="STRING" id="350054.Mflv_2240"/>
<protein>
    <submittedName>
        <fullName evidence="2">Glyoxalase/bleomycin resistance protein/dioxygenase</fullName>
    </submittedName>
</protein>
<dbReference type="SUPFAM" id="SSF54593">
    <property type="entry name" value="Glyoxalase/Bleomycin resistance protein/Dihydroxybiphenyl dioxygenase"/>
    <property type="match status" value="1"/>
</dbReference>
<dbReference type="OrthoDB" id="9795306at2"/>
<evidence type="ECO:0000259" key="1">
    <source>
        <dbReference type="PROSITE" id="PS51819"/>
    </source>
</evidence>
<keyword evidence="2" id="KW-0560">Oxidoreductase</keyword>
<dbReference type="KEGG" id="mgi:Mflv_2240"/>
<dbReference type="GO" id="GO:0051213">
    <property type="term" value="F:dioxygenase activity"/>
    <property type="evidence" value="ECO:0007669"/>
    <property type="project" value="UniProtKB-KW"/>
</dbReference>
<dbReference type="PANTHER" id="PTHR34109:SF1">
    <property type="entry name" value="VOC DOMAIN-CONTAINING PROTEIN"/>
    <property type="match status" value="1"/>
</dbReference>
<dbReference type="PANTHER" id="PTHR34109">
    <property type="entry name" value="BNAUNNG04460D PROTEIN-RELATED"/>
    <property type="match status" value="1"/>
</dbReference>
<organism evidence="2">
    <name type="scientific">Mycolicibacterium gilvum (strain PYR-GCK)</name>
    <name type="common">Mycobacterium gilvum (strain PYR-GCK)</name>
    <dbReference type="NCBI Taxonomy" id="350054"/>
    <lineage>
        <taxon>Bacteria</taxon>
        <taxon>Bacillati</taxon>
        <taxon>Actinomycetota</taxon>
        <taxon>Actinomycetes</taxon>
        <taxon>Mycobacteriales</taxon>
        <taxon>Mycobacteriaceae</taxon>
        <taxon>Mycolicibacterium</taxon>
    </lineage>
</organism>
<sequence>MTVAFMPSGYTSLTPFLCVDGAVAAIEFYTEVFGAELVEKMDGPDGTVAHAELDFGTGRLQLGDPAETYGIRAPATDADTVTHSLALYCPDVDGVVARAEQAGAVIREAPRDFATGDRFASVRDPFGVRWTVMTRVEDVSSDERDRRLDAWAKENVN</sequence>
<dbReference type="InterPro" id="IPR004360">
    <property type="entry name" value="Glyas_Fos-R_dOase_dom"/>
</dbReference>
<dbReference type="EMBL" id="CP000656">
    <property type="protein sequence ID" value="ABP44718.1"/>
    <property type="molecule type" value="Genomic_DNA"/>
</dbReference>